<dbReference type="Proteomes" id="UP000295064">
    <property type="component" value="Unassembled WGS sequence"/>
</dbReference>
<reference evidence="2 3" key="1">
    <citation type="submission" date="2019-03" db="EMBL/GenBank/DDBJ databases">
        <title>Subsurface microbial communities from deep shales in Ohio and West Virginia, USA.</title>
        <authorList>
            <person name="Wrighton K."/>
        </authorList>
    </citation>
    <scope>NUCLEOTIDE SEQUENCE [LARGE SCALE GENOMIC DNA]</scope>
    <source>
        <strain evidence="2 3">MA284_T2</strain>
    </source>
</reference>
<evidence type="ECO:0000313" key="3">
    <source>
        <dbReference type="Proteomes" id="UP000295064"/>
    </source>
</evidence>
<dbReference type="Gene3D" id="3.90.1150.200">
    <property type="match status" value="1"/>
</dbReference>
<gene>
    <name evidence="2" type="ORF">DFR79_102210</name>
</gene>
<sequence length="126" mass="14176">MIHGGKTAQEFLDKLENDWRKEKLLEVRQLILKHPQLQEGMNYGMLAYGDGTEAEPLFHLNAQKNYVSLYVGDIQKIDPDSSLLKGLNLGKGCIRISKSKKIPETGLTEFIQKAVDLWLAGEDTSC</sequence>
<proteinExistence type="predicted"/>
<organism evidence="2 3">
    <name type="scientific">Halanaerobium saccharolyticum</name>
    <dbReference type="NCBI Taxonomy" id="43595"/>
    <lineage>
        <taxon>Bacteria</taxon>
        <taxon>Bacillati</taxon>
        <taxon>Bacillota</taxon>
        <taxon>Clostridia</taxon>
        <taxon>Halanaerobiales</taxon>
        <taxon>Halanaerobiaceae</taxon>
        <taxon>Halanaerobium</taxon>
    </lineage>
</organism>
<dbReference type="OrthoDB" id="9813231at2"/>
<accession>A0A4V6PTR6</accession>
<dbReference type="SUPFAM" id="SSF159888">
    <property type="entry name" value="YdhG-like"/>
    <property type="match status" value="1"/>
</dbReference>
<name>A0A4V6PTR6_9FIRM</name>
<protein>
    <submittedName>
        <fullName evidence="2">Uncharacterized protein DUF1801</fullName>
    </submittedName>
</protein>
<evidence type="ECO:0000313" key="2">
    <source>
        <dbReference type="EMBL" id="TDO94832.1"/>
    </source>
</evidence>
<dbReference type="AlphaFoldDB" id="A0A4V6PTR6"/>
<dbReference type="Pfam" id="PF08818">
    <property type="entry name" value="DUF1801"/>
    <property type="match status" value="1"/>
</dbReference>
<comment type="caution">
    <text evidence="2">The sequence shown here is derived from an EMBL/GenBank/DDBJ whole genome shotgun (WGS) entry which is preliminary data.</text>
</comment>
<feature type="domain" description="YdhG-like" evidence="1">
    <location>
        <begin position="20"/>
        <end position="115"/>
    </location>
</feature>
<dbReference type="RefSeq" id="WP_133513912.1">
    <property type="nucleotide sequence ID" value="NZ_SNWX01000002.1"/>
</dbReference>
<dbReference type="EMBL" id="SNWX01000002">
    <property type="protein sequence ID" value="TDO94832.1"/>
    <property type="molecule type" value="Genomic_DNA"/>
</dbReference>
<evidence type="ECO:0000259" key="1">
    <source>
        <dbReference type="Pfam" id="PF08818"/>
    </source>
</evidence>
<dbReference type="InterPro" id="IPR014922">
    <property type="entry name" value="YdhG-like"/>
</dbReference>